<reference evidence="6 7" key="1">
    <citation type="submission" date="2024-05" db="EMBL/GenBank/DDBJ databases">
        <title>Culex pipiens pipiens assembly and annotation.</title>
        <authorList>
            <person name="Alout H."/>
            <person name="Durand T."/>
        </authorList>
    </citation>
    <scope>NUCLEOTIDE SEQUENCE [LARGE SCALE GENOMIC DNA]</scope>
    <source>
        <strain evidence="6">HA-2024</strain>
        <tissue evidence="6">Whole body</tissue>
    </source>
</reference>
<dbReference type="InterPro" id="IPR023572">
    <property type="entry name" value="Archease_dom"/>
</dbReference>
<dbReference type="Proteomes" id="UP001562425">
    <property type="component" value="Unassembled WGS sequence"/>
</dbReference>
<dbReference type="AlphaFoldDB" id="A0ABD1DY16"/>
<dbReference type="InterPro" id="IPR002804">
    <property type="entry name" value="Archease"/>
</dbReference>
<evidence type="ECO:0000256" key="2">
    <source>
        <dbReference type="ARBA" id="ARBA00022694"/>
    </source>
</evidence>
<keyword evidence="4" id="KW-0106">Calcium</keyword>
<dbReference type="SUPFAM" id="SSF69819">
    <property type="entry name" value="MTH1598-like"/>
    <property type="match status" value="1"/>
</dbReference>
<dbReference type="PANTHER" id="PTHR12682">
    <property type="entry name" value="ARCHEASE"/>
    <property type="match status" value="1"/>
</dbReference>
<feature type="domain" description="Archease" evidence="5">
    <location>
        <begin position="44"/>
        <end position="184"/>
    </location>
</feature>
<name>A0ABD1DY16_CULPP</name>
<dbReference type="GO" id="GO:0008033">
    <property type="term" value="P:tRNA processing"/>
    <property type="evidence" value="ECO:0007669"/>
    <property type="project" value="UniProtKB-KW"/>
</dbReference>
<dbReference type="Pfam" id="PF01951">
    <property type="entry name" value="Archease"/>
    <property type="match status" value="1"/>
</dbReference>
<evidence type="ECO:0000256" key="4">
    <source>
        <dbReference type="ARBA" id="ARBA00022837"/>
    </source>
</evidence>
<proteinExistence type="inferred from homology"/>
<gene>
    <name evidence="6" type="ORF">pipiens_018813</name>
</gene>
<protein>
    <recommendedName>
        <fullName evidence="5">Archease domain-containing protein</fullName>
    </recommendedName>
</protein>
<evidence type="ECO:0000256" key="3">
    <source>
        <dbReference type="ARBA" id="ARBA00022723"/>
    </source>
</evidence>
<keyword evidence="2" id="KW-0819">tRNA processing</keyword>
<keyword evidence="3" id="KW-0479">Metal-binding</keyword>
<evidence type="ECO:0000259" key="5">
    <source>
        <dbReference type="Pfam" id="PF01951"/>
    </source>
</evidence>
<evidence type="ECO:0000256" key="1">
    <source>
        <dbReference type="ARBA" id="ARBA00007963"/>
    </source>
</evidence>
<comment type="caution">
    <text evidence="6">The sequence shown here is derived from an EMBL/GenBank/DDBJ whole genome shotgun (WGS) entry which is preliminary data.</text>
</comment>
<evidence type="ECO:0000313" key="6">
    <source>
        <dbReference type="EMBL" id="KAL1404573.1"/>
    </source>
</evidence>
<dbReference type="EMBL" id="JBEHCU010000251">
    <property type="protein sequence ID" value="KAL1404573.1"/>
    <property type="molecule type" value="Genomic_DNA"/>
</dbReference>
<evidence type="ECO:0000313" key="7">
    <source>
        <dbReference type="Proteomes" id="UP001562425"/>
    </source>
</evidence>
<dbReference type="PANTHER" id="PTHR12682:SF11">
    <property type="entry name" value="PROTEIN ARCHEASE"/>
    <property type="match status" value="1"/>
</dbReference>
<sequence>MLELSKCGCYAADRLKDSSTTNIPMDPLVIPLETDNHPIPEIKYEYLDHTADVQLHAWGETLREAFEQCGMAMFGYMTELDTVGISRCYQIRTDPTDDLENLLFRFLDELLFLFSAEPYQICKKLEITKFDTENFCIECRCYGEEFDLKKHPQGTEVKAITYSAMQINQRPEHEQNEVFVIIDI</sequence>
<keyword evidence="7" id="KW-1185">Reference proteome</keyword>
<comment type="similarity">
    <text evidence="1">Belongs to the archease family.</text>
</comment>
<dbReference type="FunFam" id="3.55.10.10:FF:000001">
    <property type="entry name" value="protein archease isoform X1"/>
    <property type="match status" value="1"/>
</dbReference>
<dbReference type="InterPro" id="IPR036820">
    <property type="entry name" value="Archease_dom_sf"/>
</dbReference>
<organism evidence="6 7">
    <name type="scientific">Culex pipiens pipiens</name>
    <name type="common">Northern house mosquito</name>
    <dbReference type="NCBI Taxonomy" id="38569"/>
    <lineage>
        <taxon>Eukaryota</taxon>
        <taxon>Metazoa</taxon>
        <taxon>Ecdysozoa</taxon>
        <taxon>Arthropoda</taxon>
        <taxon>Hexapoda</taxon>
        <taxon>Insecta</taxon>
        <taxon>Pterygota</taxon>
        <taxon>Neoptera</taxon>
        <taxon>Endopterygota</taxon>
        <taxon>Diptera</taxon>
        <taxon>Nematocera</taxon>
        <taxon>Culicoidea</taxon>
        <taxon>Culicidae</taxon>
        <taxon>Culicinae</taxon>
        <taxon>Culicini</taxon>
        <taxon>Culex</taxon>
        <taxon>Culex</taxon>
    </lineage>
</organism>
<dbReference type="GO" id="GO:0046872">
    <property type="term" value="F:metal ion binding"/>
    <property type="evidence" value="ECO:0007669"/>
    <property type="project" value="UniProtKB-KW"/>
</dbReference>
<accession>A0ABD1DY16</accession>
<dbReference type="Gene3D" id="3.55.10.10">
    <property type="entry name" value="Archease domain"/>
    <property type="match status" value="1"/>
</dbReference>